<dbReference type="GO" id="GO:0006357">
    <property type="term" value="P:regulation of transcription by RNA polymerase II"/>
    <property type="evidence" value="ECO:0007669"/>
    <property type="project" value="TreeGrafter"/>
</dbReference>
<dbReference type="Proteomes" id="UP000327493">
    <property type="component" value="Unassembled WGS sequence"/>
</dbReference>
<gene>
    <name evidence="1" type="ORF">FQN60_010594</name>
</gene>
<dbReference type="Gene3D" id="2.170.270.10">
    <property type="entry name" value="SET domain"/>
    <property type="match status" value="1"/>
</dbReference>
<accession>A0A5J5CAM1</accession>
<reference evidence="1 2" key="1">
    <citation type="submission" date="2019-08" db="EMBL/GenBank/DDBJ databases">
        <title>A chromosome-level genome assembly, high-density linkage maps, and genome scans reveal the genomic architecture of hybrid incompatibilities underlying speciation via character displacement in darters (Percidae: Etheostominae).</title>
        <authorList>
            <person name="Moran R.L."/>
            <person name="Catchen J.M."/>
            <person name="Fuller R.C."/>
        </authorList>
    </citation>
    <scope>NUCLEOTIDE SEQUENCE [LARGE SCALE GENOMIC DNA]</scope>
    <source>
        <strain evidence="1">EspeVRDwgs_2016</strain>
        <tissue evidence="1">Muscle</tissue>
    </source>
</reference>
<evidence type="ECO:0000313" key="2">
    <source>
        <dbReference type="Proteomes" id="UP000327493"/>
    </source>
</evidence>
<feature type="non-terminal residue" evidence="1">
    <location>
        <position position="119"/>
    </location>
</feature>
<dbReference type="InterPro" id="IPR046341">
    <property type="entry name" value="SET_dom_sf"/>
</dbReference>
<sequence>MASQEWTTNCPNVKNVLSQWRPQESVAGAANESHFQAHKDAEVDWTGGNDIPGKGKGVVTSRPFHKNEVVCDYHGNVVTRAEGRAIHKKSKEGEMGYMFFFKDAQGVAKCIDATTSHCK</sequence>
<dbReference type="AlphaFoldDB" id="A0A5J5CAM1"/>
<dbReference type="InterPro" id="IPR051760">
    <property type="entry name" value="KMT5A"/>
</dbReference>
<protein>
    <recommendedName>
        <fullName evidence="3">SET domain-containing protein</fullName>
    </recommendedName>
</protein>
<dbReference type="SUPFAM" id="SSF82199">
    <property type="entry name" value="SET domain"/>
    <property type="match status" value="1"/>
</dbReference>
<dbReference type="GO" id="GO:0005700">
    <property type="term" value="C:polytene chromosome"/>
    <property type="evidence" value="ECO:0007669"/>
    <property type="project" value="TreeGrafter"/>
</dbReference>
<dbReference type="EMBL" id="VOFY01000310">
    <property type="protein sequence ID" value="KAA8578667.1"/>
    <property type="molecule type" value="Genomic_DNA"/>
</dbReference>
<dbReference type="GO" id="GO:0042799">
    <property type="term" value="F:histone H4K20 methyltransferase activity"/>
    <property type="evidence" value="ECO:0007669"/>
    <property type="project" value="TreeGrafter"/>
</dbReference>
<keyword evidence="2" id="KW-1185">Reference proteome</keyword>
<dbReference type="PANTHER" id="PTHR46167:SF1">
    <property type="entry name" value="N-LYSINE METHYLTRANSFERASE KMT5A"/>
    <property type="match status" value="1"/>
</dbReference>
<dbReference type="PANTHER" id="PTHR46167">
    <property type="entry name" value="N-LYSINE METHYLTRANSFERASE KMT5A"/>
    <property type="match status" value="1"/>
</dbReference>
<name>A0A5J5CAM1_9PERO</name>
<proteinExistence type="predicted"/>
<comment type="caution">
    <text evidence="1">The sequence shown here is derived from an EMBL/GenBank/DDBJ whole genome shotgun (WGS) entry which is preliminary data.</text>
</comment>
<dbReference type="GO" id="GO:0005634">
    <property type="term" value="C:nucleus"/>
    <property type="evidence" value="ECO:0007669"/>
    <property type="project" value="TreeGrafter"/>
</dbReference>
<organism evidence="1 2">
    <name type="scientific">Etheostoma spectabile</name>
    <name type="common">orangethroat darter</name>
    <dbReference type="NCBI Taxonomy" id="54343"/>
    <lineage>
        <taxon>Eukaryota</taxon>
        <taxon>Metazoa</taxon>
        <taxon>Chordata</taxon>
        <taxon>Craniata</taxon>
        <taxon>Vertebrata</taxon>
        <taxon>Euteleostomi</taxon>
        <taxon>Actinopterygii</taxon>
        <taxon>Neopterygii</taxon>
        <taxon>Teleostei</taxon>
        <taxon>Neoteleostei</taxon>
        <taxon>Acanthomorphata</taxon>
        <taxon>Eupercaria</taxon>
        <taxon>Perciformes</taxon>
        <taxon>Percoidei</taxon>
        <taxon>Percidae</taxon>
        <taxon>Etheostomatinae</taxon>
        <taxon>Etheostoma</taxon>
    </lineage>
</organism>
<dbReference type="GO" id="GO:0043516">
    <property type="term" value="P:regulation of DNA damage response, signal transduction by p53 class mediator"/>
    <property type="evidence" value="ECO:0007669"/>
    <property type="project" value="TreeGrafter"/>
</dbReference>
<evidence type="ECO:0008006" key="3">
    <source>
        <dbReference type="Google" id="ProtNLM"/>
    </source>
</evidence>
<evidence type="ECO:0000313" key="1">
    <source>
        <dbReference type="EMBL" id="KAA8578667.1"/>
    </source>
</evidence>